<sequence length="270" mass="28361">MSGPTIDPEVADAYARTAAALPPVRGLVNAPANALELRGEKLVDPTWLASRVSQTARIWRCDEARVPATLWWYSASSALLAVPAAMLLSTGLAPDPTPERLTFTLRPDGSVATVRSAGILRGPEEFADRLRAAMARIIGWLAAVAKMNERSLWAIATDAIANRALDAATALGGPSIGSALAVRIAERIGAPLLTPRFVDVVAGEQTFADPGVEPPPGARRFVRRNSCCLLYRSPAVAAAGDPEAAERAKCVSCPSQLPALRLARLGALVG</sequence>
<organism evidence="1 2">
    <name type="scientific">Rhodococcus tukisamuensis</name>
    <dbReference type="NCBI Taxonomy" id="168276"/>
    <lineage>
        <taxon>Bacteria</taxon>
        <taxon>Bacillati</taxon>
        <taxon>Actinomycetota</taxon>
        <taxon>Actinomycetes</taxon>
        <taxon>Mycobacteriales</taxon>
        <taxon>Nocardiaceae</taxon>
        <taxon>Rhodococcus</taxon>
    </lineage>
</organism>
<dbReference type="RefSeq" id="WP_092775869.1">
    <property type="nucleotide sequence ID" value="NZ_FNAB01000002.1"/>
</dbReference>
<accession>A0A1G6QR15</accession>
<protein>
    <recommendedName>
        <fullName evidence="3">FhuF 2Fe-2S C-terminal domain-containing protein</fullName>
    </recommendedName>
</protein>
<dbReference type="AlphaFoldDB" id="A0A1G6QR15"/>
<name>A0A1G6QR15_9NOCA</name>
<reference evidence="1 2" key="1">
    <citation type="submission" date="2016-10" db="EMBL/GenBank/DDBJ databases">
        <authorList>
            <person name="de Groot N.N."/>
        </authorList>
    </citation>
    <scope>NUCLEOTIDE SEQUENCE [LARGE SCALE GENOMIC DNA]</scope>
    <source>
        <strain evidence="1 2">JCM 11308</strain>
    </source>
</reference>
<evidence type="ECO:0000313" key="2">
    <source>
        <dbReference type="Proteomes" id="UP000199417"/>
    </source>
</evidence>
<dbReference type="STRING" id="168276.SAMN05444580_102171"/>
<keyword evidence="2" id="KW-1185">Reference proteome</keyword>
<gene>
    <name evidence="1" type="ORF">SAMN05444580_102171</name>
</gene>
<proteinExistence type="predicted"/>
<evidence type="ECO:0008006" key="3">
    <source>
        <dbReference type="Google" id="ProtNLM"/>
    </source>
</evidence>
<dbReference type="EMBL" id="FNAB01000002">
    <property type="protein sequence ID" value="SDC94872.1"/>
    <property type="molecule type" value="Genomic_DNA"/>
</dbReference>
<dbReference type="Proteomes" id="UP000199417">
    <property type="component" value="Unassembled WGS sequence"/>
</dbReference>
<evidence type="ECO:0000313" key="1">
    <source>
        <dbReference type="EMBL" id="SDC94872.1"/>
    </source>
</evidence>